<dbReference type="AlphaFoldDB" id="A0A2T4UYK9"/>
<protein>
    <submittedName>
        <fullName evidence="4">N-acetyltransferase</fullName>
    </submittedName>
</protein>
<dbReference type="PANTHER" id="PTHR43877:SF2">
    <property type="entry name" value="AMINOALKYLPHOSPHONATE N-ACETYLTRANSFERASE-RELATED"/>
    <property type="match status" value="1"/>
</dbReference>
<dbReference type="EMBL" id="PZPL01000001">
    <property type="protein sequence ID" value="PTL74622.1"/>
    <property type="molecule type" value="Genomic_DNA"/>
</dbReference>
<dbReference type="Gene3D" id="3.40.630.30">
    <property type="match status" value="1"/>
</dbReference>
<accession>A0A2T4UYK9</accession>
<feature type="domain" description="N-acetyltransferase" evidence="3">
    <location>
        <begin position="1"/>
        <end position="120"/>
    </location>
</feature>
<dbReference type="SUPFAM" id="SSF55729">
    <property type="entry name" value="Acyl-CoA N-acyltransferases (Nat)"/>
    <property type="match status" value="1"/>
</dbReference>
<dbReference type="InterPro" id="IPR050832">
    <property type="entry name" value="Bact_Acetyltransf"/>
</dbReference>
<dbReference type="Proteomes" id="UP000241085">
    <property type="component" value="Unassembled WGS sequence"/>
</dbReference>
<dbReference type="InterPro" id="IPR016181">
    <property type="entry name" value="Acyl_CoA_acyltransferase"/>
</dbReference>
<keyword evidence="1 4" id="KW-0808">Transferase</keyword>
<dbReference type="GO" id="GO:0016747">
    <property type="term" value="F:acyltransferase activity, transferring groups other than amino-acyl groups"/>
    <property type="evidence" value="ECO:0007669"/>
    <property type="project" value="InterPro"/>
</dbReference>
<evidence type="ECO:0000259" key="3">
    <source>
        <dbReference type="PROSITE" id="PS51186"/>
    </source>
</evidence>
<dbReference type="PROSITE" id="PS51186">
    <property type="entry name" value="GNAT"/>
    <property type="match status" value="1"/>
</dbReference>
<evidence type="ECO:0000256" key="1">
    <source>
        <dbReference type="ARBA" id="ARBA00022679"/>
    </source>
</evidence>
<evidence type="ECO:0000256" key="2">
    <source>
        <dbReference type="ARBA" id="ARBA00023315"/>
    </source>
</evidence>
<name>A0A2T4UYK9_9MICO</name>
<reference evidence="4 5" key="1">
    <citation type="submission" date="2018-03" db="EMBL/GenBank/DDBJ databases">
        <title>Bacteriophage NCPPB3778 and a type I-E CRISPR drive the evolution of the US Biological Select Agent, Rathayibacter toxicus.</title>
        <authorList>
            <person name="Davis E.W.II."/>
            <person name="Tabima J.F."/>
            <person name="Weisberg A.J."/>
            <person name="Dantas Lopes L."/>
            <person name="Wiseman M.S."/>
            <person name="Wiseman M.S."/>
            <person name="Pupko T."/>
            <person name="Belcher M.S."/>
            <person name="Sechler A.J."/>
            <person name="Tancos M.A."/>
            <person name="Schroeder B.K."/>
            <person name="Murray T.D."/>
            <person name="Luster D.G."/>
            <person name="Schneider W.L."/>
            <person name="Rogers E."/>
            <person name="Andreote F.D."/>
            <person name="Grunwald N.J."/>
            <person name="Putnam M.L."/>
            <person name="Chang J.H."/>
        </authorList>
    </citation>
    <scope>NUCLEOTIDE SEQUENCE [LARGE SCALE GENOMIC DNA]</scope>
    <source>
        <strain evidence="4 5">DSM 15933</strain>
    </source>
</reference>
<proteinExistence type="predicted"/>
<dbReference type="Pfam" id="PF00583">
    <property type="entry name" value="Acetyltransf_1"/>
    <property type="match status" value="1"/>
</dbReference>
<evidence type="ECO:0000313" key="4">
    <source>
        <dbReference type="EMBL" id="PTL74622.1"/>
    </source>
</evidence>
<keyword evidence="5" id="KW-1185">Reference proteome</keyword>
<keyword evidence="2" id="KW-0012">Acyltransferase</keyword>
<evidence type="ECO:0000313" key="5">
    <source>
        <dbReference type="Proteomes" id="UP000241085"/>
    </source>
</evidence>
<dbReference type="PANTHER" id="PTHR43877">
    <property type="entry name" value="AMINOALKYLPHOSPHONATE N-ACETYLTRANSFERASE-RELATED-RELATED"/>
    <property type="match status" value="1"/>
</dbReference>
<comment type="caution">
    <text evidence="4">The sequence shown here is derived from an EMBL/GenBank/DDBJ whole genome shotgun (WGS) entry which is preliminary data.</text>
</comment>
<organism evidence="4 5">
    <name type="scientific">Rathayibacter caricis DSM 15933</name>
    <dbReference type="NCBI Taxonomy" id="1328867"/>
    <lineage>
        <taxon>Bacteria</taxon>
        <taxon>Bacillati</taxon>
        <taxon>Actinomycetota</taxon>
        <taxon>Actinomycetes</taxon>
        <taxon>Micrococcales</taxon>
        <taxon>Microbacteriaceae</taxon>
        <taxon>Rathayibacter</taxon>
    </lineage>
</organism>
<dbReference type="InterPro" id="IPR000182">
    <property type="entry name" value="GNAT_dom"/>
</dbReference>
<gene>
    <name evidence="4" type="ORF">C1I63_05460</name>
</gene>
<sequence length="120" mass="13030">MRRYGGDDPGPRPVPETPTLLLRVEGEVVGCVALAAEGEVGEIKRMYVIEQARGRGFSRLLLAGVEELAARHGVELLRLVTGTQQPEAVALYESSGYEPIPGFGYWGDEPESLCFAKRLG</sequence>
<dbReference type="CDD" id="cd04301">
    <property type="entry name" value="NAT_SF"/>
    <property type="match status" value="1"/>
</dbReference>